<feature type="domain" description="Protein kinase" evidence="1">
    <location>
        <begin position="1"/>
        <end position="181"/>
    </location>
</feature>
<organism evidence="3 4">
    <name type="scientific">Rotaria sordida</name>
    <dbReference type="NCBI Taxonomy" id="392033"/>
    <lineage>
        <taxon>Eukaryota</taxon>
        <taxon>Metazoa</taxon>
        <taxon>Spiralia</taxon>
        <taxon>Gnathifera</taxon>
        <taxon>Rotifera</taxon>
        <taxon>Eurotatoria</taxon>
        <taxon>Bdelloidea</taxon>
        <taxon>Philodinida</taxon>
        <taxon>Philodinidae</taxon>
        <taxon>Rotaria</taxon>
    </lineage>
</organism>
<evidence type="ECO:0000313" key="4">
    <source>
        <dbReference type="Proteomes" id="UP000663874"/>
    </source>
</evidence>
<evidence type="ECO:0000259" key="1">
    <source>
        <dbReference type="PROSITE" id="PS50011"/>
    </source>
</evidence>
<dbReference type="EMBL" id="CAJNOO010001737">
    <property type="protein sequence ID" value="CAF1192907.1"/>
    <property type="molecule type" value="Genomic_DNA"/>
</dbReference>
<dbReference type="Proteomes" id="UP000663874">
    <property type="component" value="Unassembled WGS sequence"/>
</dbReference>
<dbReference type="InterPro" id="IPR000719">
    <property type="entry name" value="Prot_kinase_dom"/>
</dbReference>
<evidence type="ECO:0000313" key="3">
    <source>
        <dbReference type="EMBL" id="CAF4110045.1"/>
    </source>
</evidence>
<proteinExistence type="predicted"/>
<dbReference type="Proteomes" id="UP000663882">
    <property type="component" value="Unassembled WGS sequence"/>
</dbReference>
<dbReference type="InterPro" id="IPR011009">
    <property type="entry name" value="Kinase-like_dom_sf"/>
</dbReference>
<gene>
    <name evidence="3" type="ORF">FNK824_LOCUS31805</name>
    <name evidence="2" type="ORF">RFH988_LOCUS24159</name>
</gene>
<comment type="caution">
    <text evidence="3">The sequence shown here is derived from an EMBL/GenBank/DDBJ whole genome shotgun (WGS) entry which is preliminary data.</text>
</comment>
<dbReference type="Pfam" id="PF00069">
    <property type="entry name" value="Pkinase"/>
    <property type="match status" value="1"/>
</dbReference>
<name>A0A819VID7_9BILA</name>
<protein>
    <recommendedName>
        <fullName evidence="1">Protein kinase domain-containing protein</fullName>
    </recommendedName>
</protein>
<accession>A0A819VID7</accession>
<dbReference type="GO" id="GO:0005524">
    <property type="term" value="F:ATP binding"/>
    <property type="evidence" value="ECO:0007669"/>
    <property type="project" value="InterPro"/>
</dbReference>
<dbReference type="Gene3D" id="1.10.510.10">
    <property type="entry name" value="Transferase(Phosphotransferase) domain 1"/>
    <property type="match status" value="1"/>
</dbReference>
<dbReference type="PROSITE" id="PS50011">
    <property type="entry name" value="PROTEIN_KINASE_DOM"/>
    <property type="match status" value="1"/>
</dbReference>
<evidence type="ECO:0000313" key="2">
    <source>
        <dbReference type="EMBL" id="CAF1192907.1"/>
    </source>
</evidence>
<reference evidence="3" key="1">
    <citation type="submission" date="2021-02" db="EMBL/GenBank/DDBJ databases">
        <authorList>
            <person name="Nowell W R."/>
        </authorList>
    </citation>
    <scope>NUCLEOTIDE SEQUENCE</scope>
</reference>
<dbReference type="SUPFAM" id="SSF56112">
    <property type="entry name" value="Protein kinase-like (PK-like)"/>
    <property type="match status" value="1"/>
</dbReference>
<dbReference type="AlphaFoldDB" id="A0A819VID7"/>
<dbReference type="EMBL" id="CAJOBE010010511">
    <property type="protein sequence ID" value="CAF4110045.1"/>
    <property type="molecule type" value="Genomic_DNA"/>
</dbReference>
<sequence>MQMINFVRYLYITNLIHRDIRPPNVMIGPNKMLRLIDFGFAYRFKANETVQNLPIEGTTTFAGIDFLTEYLNLIEDPHGTVWYNYERNFDLFCAINVITYMINKEVRYEMNKIHGAITCGNTKEYDALQIWIRMQQQNKTYDELLQSIRKLSNVLDFENIESILRKNSKNLQMISNPNYIN</sequence>
<dbReference type="OrthoDB" id="63989at2759"/>
<dbReference type="GO" id="GO:0004672">
    <property type="term" value="F:protein kinase activity"/>
    <property type="evidence" value="ECO:0007669"/>
    <property type="project" value="InterPro"/>
</dbReference>